<evidence type="ECO:0000256" key="1">
    <source>
        <dbReference type="ARBA" id="ARBA00004196"/>
    </source>
</evidence>
<dbReference type="Proteomes" id="UP001523566">
    <property type="component" value="Unassembled WGS sequence"/>
</dbReference>
<sequence>MNYKKNKMILSMILIVAILIGIMVGFRFFQSRLLKGNSSSSDTKEEYKYHIAMIVENKEDIFWKSVIEYAKKAGKEKGILVENFGGELRENYTKDELMDMAIAARVDGIILKGDQRQETKDLIQKADEHEIPVITVGSDAAGSKRKSFIGVNEYTLGESFGHQIVGTTNQKNQKVVVLLPSDNGNSPSNLTYSAIADVVEKSEQFFSLSSRITGGKGEFESEEIVRDILLPQEERPDILICLSAVDTMSASQCLVDYNLVGEVRIIGSYISDKIEENILKGIIDSTIAINADEMGEYGVGAMYDYLTKEYVSDYIPVESQLITQKNVKDYEKQKEN</sequence>
<dbReference type="RefSeq" id="WP_262066624.1">
    <property type="nucleotide sequence ID" value="NZ_JAMXOD010000014.1"/>
</dbReference>
<protein>
    <submittedName>
        <fullName evidence="6">Substrate-binding domain-containing protein</fullName>
    </submittedName>
</protein>
<feature type="domain" description="Periplasmic binding protein" evidence="5">
    <location>
        <begin position="51"/>
        <end position="308"/>
    </location>
</feature>
<keyword evidence="7" id="KW-1185">Reference proteome</keyword>
<dbReference type="Gene3D" id="3.40.50.2300">
    <property type="match status" value="2"/>
</dbReference>
<evidence type="ECO:0000256" key="3">
    <source>
        <dbReference type="ARBA" id="ARBA00022729"/>
    </source>
</evidence>
<organism evidence="6 7">
    <name type="scientific">Aequitasia blattaphilus</name>
    <dbReference type="NCBI Taxonomy" id="2949332"/>
    <lineage>
        <taxon>Bacteria</taxon>
        <taxon>Bacillati</taxon>
        <taxon>Bacillota</taxon>
        <taxon>Clostridia</taxon>
        <taxon>Lachnospirales</taxon>
        <taxon>Lachnospiraceae</taxon>
        <taxon>Aequitasia</taxon>
    </lineage>
</organism>
<dbReference type="InterPro" id="IPR028082">
    <property type="entry name" value="Peripla_BP_I"/>
</dbReference>
<evidence type="ECO:0000313" key="7">
    <source>
        <dbReference type="Proteomes" id="UP001523566"/>
    </source>
</evidence>
<dbReference type="PANTHER" id="PTHR46847:SF1">
    <property type="entry name" value="D-ALLOSE-BINDING PERIPLASMIC PROTEIN-RELATED"/>
    <property type="match status" value="1"/>
</dbReference>
<accession>A0ABT1EAI6</accession>
<evidence type="ECO:0000313" key="6">
    <source>
        <dbReference type="EMBL" id="MCP1102840.1"/>
    </source>
</evidence>
<proteinExistence type="inferred from homology"/>
<keyword evidence="4" id="KW-1133">Transmembrane helix</keyword>
<keyword evidence="3" id="KW-0732">Signal</keyword>
<keyword evidence="4" id="KW-0472">Membrane</keyword>
<dbReference type="EMBL" id="JAMZFW010000014">
    <property type="protein sequence ID" value="MCP1102840.1"/>
    <property type="molecule type" value="Genomic_DNA"/>
</dbReference>
<dbReference type="InterPro" id="IPR025997">
    <property type="entry name" value="SBP_2_dom"/>
</dbReference>
<reference evidence="6 7" key="1">
    <citation type="journal article" date="2022" name="Genome Biol. Evol.">
        <title>Host diet, physiology and behaviors set the stage for Lachnospiraceae cladogenesis.</title>
        <authorList>
            <person name="Vera-Ponce De Leon A."/>
            <person name="Schneider M."/>
            <person name="Jahnes B.C."/>
            <person name="Sadowski V."/>
            <person name="Camuy-Velez L.A."/>
            <person name="Duan J."/>
            <person name="Sabree Z.L."/>
        </authorList>
    </citation>
    <scope>NUCLEOTIDE SEQUENCE [LARGE SCALE GENOMIC DNA]</scope>
    <source>
        <strain evidence="6 7">PAL113</strain>
    </source>
</reference>
<evidence type="ECO:0000256" key="2">
    <source>
        <dbReference type="ARBA" id="ARBA00007639"/>
    </source>
</evidence>
<evidence type="ECO:0000256" key="4">
    <source>
        <dbReference type="SAM" id="Phobius"/>
    </source>
</evidence>
<keyword evidence="4" id="KW-0812">Transmembrane</keyword>
<comment type="caution">
    <text evidence="6">The sequence shown here is derived from an EMBL/GenBank/DDBJ whole genome shotgun (WGS) entry which is preliminary data.</text>
</comment>
<comment type="similarity">
    <text evidence="2">Belongs to the bacterial solute-binding protein 2 family.</text>
</comment>
<gene>
    <name evidence="6" type="ORF">NK125_10470</name>
</gene>
<comment type="subcellular location">
    <subcellularLocation>
        <location evidence="1">Cell envelope</location>
    </subcellularLocation>
</comment>
<feature type="transmembrane region" description="Helical" evidence="4">
    <location>
        <begin position="9"/>
        <end position="29"/>
    </location>
</feature>
<dbReference type="SUPFAM" id="SSF53822">
    <property type="entry name" value="Periplasmic binding protein-like I"/>
    <property type="match status" value="1"/>
</dbReference>
<dbReference type="Pfam" id="PF13407">
    <property type="entry name" value="Peripla_BP_4"/>
    <property type="match status" value="1"/>
</dbReference>
<evidence type="ECO:0000259" key="5">
    <source>
        <dbReference type="Pfam" id="PF13407"/>
    </source>
</evidence>
<name>A0ABT1EAI6_9FIRM</name>
<dbReference type="PANTHER" id="PTHR46847">
    <property type="entry name" value="D-ALLOSE-BINDING PERIPLASMIC PROTEIN-RELATED"/>
    <property type="match status" value="1"/>
</dbReference>